<sequence>MCWRSLRHSISNERTSQLISSKELLTAFATIKQSTSKIVLLKPLSKASFILSSSTALSATNGSSKAKKVEDAETMLPFASLANAAPIVPPSLKHASVFILIKPSGGGSQASDKVLSSFSEKYVFLSSVN</sequence>
<dbReference type="InParanoid" id="A0A2P5F1D5"/>
<gene>
    <name evidence="1" type="ORF">TorRG33x02_126390</name>
</gene>
<evidence type="ECO:0000313" key="2">
    <source>
        <dbReference type="Proteomes" id="UP000237000"/>
    </source>
</evidence>
<reference evidence="2" key="1">
    <citation type="submission" date="2016-06" db="EMBL/GenBank/DDBJ databases">
        <title>Parallel loss of symbiosis genes in relatives of nitrogen-fixing non-legume Parasponia.</title>
        <authorList>
            <person name="Van Velzen R."/>
            <person name="Holmer R."/>
            <person name="Bu F."/>
            <person name="Rutten L."/>
            <person name="Van Zeijl A."/>
            <person name="Liu W."/>
            <person name="Santuari L."/>
            <person name="Cao Q."/>
            <person name="Sharma T."/>
            <person name="Shen D."/>
            <person name="Roswanjaya Y."/>
            <person name="Wardhani T."/>
            <person name="Kalhor M.S."/>
            <person name="Jansen J."/>
            <person name="Van den Hoogen J."/>
            <person name="Gungor B."/>
            <person name="Hartog M."/>
            <person name="Hontelez J."/>
            <person name="Verver J."/>
            <person name="Yang W.-C."/>
            <person name="Schijlen E."/>
            <person name="Repin R."/>
            <person name="Schilthuizen M."/>
            <person name="Schranz E."/>
            <person name="Heidstra R."/>
            <person name="Miyata K."/>
            <person name="Fedorova E."/>
            <person name="Kohlen W."/>
            <person name="Bisseling T."/>
            <person name="Smit S."/>
            <person name="Geurts R."/>
        </authorList>
    </citation>
    <scope>NUCLEOTIDE SEQUENCE [LARGE SCALE GENOMIC DNA]</scope>
    <source>
        <strain evidence="2">cv. RG33-2</strain>
    </source>
</reference>
<organism evidence="1 2">
    <name type="scientific">Trema orientale</name>
    <name type="common">Charcoal tree</name>
    <name type="synonym">Celtis orientalis</name>
    <dbReference type="NCBI Taxonomy" id="63057"/>
    <lineage>
        <taxon>Eukaryota</taxon>
        <taxon>Viridiplantae</taxon>
        <taxon>Streptophyta</taxon>
        <taxon>Embryophyta</taxon>
        <taxon>Tracheophyta</taxon>
        <taxon>Spermatophyta</taxon>
        <taxon>Magnoliopsida</taxon>
        <taxon>eudicotyledons</taxon>
        <taxon>Gunneridae</taxon>
        <taxon>Pentapetalae</taxon>
        <taxon>rosids</taxon>
        <taxon>fabids</taxon>
        <taxon>Rosales</taxon>
        <taxon>Cannabaceae</taxon>
        <taxon>Trema</taxon>
    </lineage>
</organism>
<protein>
    <submittedName>
        <fullName evidence="1">Uncharacterized protein</fullName>
    </submittedName>
</protein>
<name>A0A2P5F1D5_TREOI</name>
<dbReference type="AlphaFoldDB" id="A0A2P5F1D5"/>
<accession>A0A2P5F1D5</accession>
<comment type="caution">
    <text evidence="1">The sequence shown here is derived from an EMBL/GenBank/DDBJ whole genome shotgun (WGS) entry which is preliminary data.</text>
</comment>
<dbReference type="Proteomes" id="UP000237000">
    <property type="component" value="Unassembled WGS sequence"/>
</dbReference>
<keyword evidence="2" id="KW-1185">Reference proteome</keyword>
<proteinExistence type="predicted"/>
<dbReference type="EMBL" id="JXTC01000073">
    <property type="protein sequence ID" value="PON91600.1"/>
    <property type="molecule type" value="Genomic_DNA"/>
</dbReference>
<evidence type="ECO:0000313" key="1">
    <source>
        <dbReference type="EMBL" id="PON91600.1"/>
    </source>
</evidence>